<organism evidence="3 4">
    <name type="scientific">Sarocladium strictum</name>
    <name type="common">Black bundle disease fungus</name>
    <name type="synonym">Acremonium strictum</name>
    <dbReference type="NCBI Taxonomy" id="5046"/>
    <lineage>
        <taxon>Eukaryota</taxon>
        <taxon>Fungi</taxon>
        <taxon>Dikarya</taxon>
        <taxon>Ascomycota</taxon>
        <taxon>Pezizomycotina</taxon>
        <taxon>Sordariomycetes</taxon>
        <taxon>Hypocreomycetidae</taxon>
        <taxon>Hypocreales</taxon>
        <taxon>Sarocladiaceae</taxon>
        <taxon>Sarocladium</taxon>
    </lineage>
</organism>
<dbReference type="Proteomes" id="UP001175261">
    <property type="component" value="Unassembled WGS sequence"/>
</dbReference>
<evidence type="ECO:0000259" key="2">
    <source>
        <dbReference type="SMART" id="SM00148"/>
    </source>
</evidence>
<proteinExistence type="predicted"/>
<dbReference type="GO" id="GO:0006629">
    <property type="term" value="P:lipid metabolic process"/>
    <property type="evidence" value="ECO:0007669"/>
    <property type="project" value="InterPro"/>
</dbReference>
<sequence length="360" mass="40786">MKLLHDPPVMAPPSRHPRRFDIFLILPLALLASYICYNLLALRSTTCLHSNPNCHRGFRSVYSFDADASHRPDWMRSIPDETNLTSLSIPGTHDTMTYEIENQRLECQNWNLTTQMRAGMRYFDIRARLNNDELRIYHTSGDTGFSYEDVLLRMCNFLEENPSETIVMRLKEEGVPLGRNTITFEDAFNSYRDSRTSTKTCVSNHLYLHNNTASGEKAPTIPTLGALRSKIFLLQNFKTPSGKSYGLTWSGPQMQLEDFWIIPDASFLEQKWDAIHKAIKLANETPLDNELLFLAHISASVGVLPIEAAAGTADGEVTGMNDMTGQWLEDHVEDAVRAGILIFDFPGKRAIDAVLDWNEK</sequence>
<comment type="caution">
    <text evidence="3">The sequence shown here is derived from an EMBL/GenBank/DDBJ whole genome shotgun (WGS) entry which is preliminary data.</text>
</comment>
<evidence type="ECO:0000313" key="4">
    <source>
        <dbReference type="Proteomes" id="UP001175261"/>
    </source>
</evidence>
<keyword evidence="1" id="KW-1133">Transmembrane helix</keyword>
<dbReference type="SMART" id="SM00148">
    <property type="entry name" value="PLCXc"/>
    <property type="match status" value="1"/>
</dbReference>
<accession>A0AA39GGH7</accession>
<keyword evidence="1" id="KW-0472">Membrane</keyword>
<keyword evidence="1" id="KW-0812">Transmembrane</keyword>
<dbReference type="Pfam" id="PF00388">
    <property type="entry name" value="PI-PLC-X"/>
    <property type="match status" value="1"/>
</dbReference>
<dbReference type="InterPro" id="IPR051057">
    <property type="entry name" value="PI-PLC_domain"/>
</dbReference>
<evidence type="ECO:0000256" key="1">
    <source>
        <dbReference type="SAM" id="Phobius"/>
    </source>
</evidence>
<feature type="transmembrane region" description="Helical" evidence="1">
    <location>
        <begin position="20"/>
        <end position="40"/>
    </location>
</feature>
<dbReference type="PANTHER" id="PTHR13593:SF113">
    <property type="entry name" value="SI:DKEY-266F7.9"/>
    <property type="match status" value="1"/>
</dbReference>
<dbReference type="AlphaFoldDB" id="A0AA39GGH7"/>
<dbReference type="CDD" id="cd08586">
    <property type="entry name" value="PI-PLCc_BcPLC_like"/>
    <property type="match status" value="1"/>
</dbReference>
<keyword evidence="4" id="KW-1185">Reference proteome</keyword>
<reference evidence="3" key="1">
    <citation type="submission" date="2022-10" db="EMBL/GenBank/DDBJ databases">
        <title>Determination and structural analysis of whole genome sequence of Sarocladium strictum F4-1.</title>
        <authorList>
            <person name="Hu L."/>
            <person name="Jiang Y."/>
        </authorList>
    </citation>
    <scope>NUCLEOTIDE SEQUENCE</scope>
    <source>
        <strain evidence="3">F4-1</strain>
    </source>
</reference>
<evidence type="ECO:0000313" key="3">
    <source>
        <dbReference type="EMBL" id="KAK0386079.1"/>
    </source>
</evidence>
<dbReference type="PROSITE" id="PS50007">
    <property type="entry name" value="PIPLC_X_DOMAIN"/>
    <property type="match status" value="1"/>
</dbReference>
<dbReference type="SUPFAM" id="SSF51695">
    <property type="entry name" value="PLC-like phosphodiesterases"/>
    <property type="match status" value="1"/>
</dbReference>
<feature type="domain" description="Phosphatidylinositol-specific phospholipase C X" evidence="2">
    <location>
        <begin position="79"/>
        <end position="236"/>
    </location>
</feature>
<name>A0AA39GGH7_SARSR</name>
<protein>
    <recommendedName>
        <fullName evidence="2">Phosphatidylinositol-specific phospholipase C X domain-containing protein</fullName>
    </recommendedName>
</protein>
<dbReference type="PANTHER" id="PTHR13593">
    <property type="match status" value="1"/>
</dbReference>
<gene>
    <name evidence="3" type="ORF">NLU13_5916</name>
</gene>
<dbReference type="InterPro" id="IPR000909">
    <property type="entry name" value="PLipase_C_PInositol-sp_X_dom"/>
</dbReference>
<dbReference type="EMBL" id="JAPDFR010000005">
    <property type="protein sequence ID" value="KAK0386079.1"/>
    <property type="molecule type" value="Genomic_DNA"/>
</dbReference>
<dbReference type="GO" id="GO:0008081">
    <property type="term" value="F:phosphoric diester hydrolase activity"/>
    <property type="evidence" value="ECO:0007669"/>
    <property type="project" value="InterPro"/>
</dbReference>
<dbReference type="InterPro" id="IPR017946">
    <property type="entry name" value="PLC-like_Pdiesterase_TIM-brl"/>
</dbReference>
<dbReference type="Gene3D" id="3.20.20.190">
    <property type="entry name" value="Phosphatidylinositol (PI) phosphodiesterase"/>
    <property type="match status" value="1"/>
</dbReference>